<evidence type="ECO:0000313" key="2">
    <source>
        <dbReference type="WBParaSite" id="ACAC_0001379201-mRNA-1"/>
    </source>
</evidence>
<name>A0A0K0DPV3_ANGCA</name>
<dbReference type="AlphaFoldDB" id="A0A0K0DPV3"/>
<keyword evidence="1" id="KW-1185">Reference proteome</keyword>
<protein>
    <submittedName>
        <fullName evidence="2">Maelstrom domain-containing protein</fullName>
    </submittedName>
</protein>
<organism evidence="1 2">
    <name type="scientific">Angiostrongylus cantonensis</name>
    <name type="common">Rat lungworm</name>
    <dbReference type="NCBI Taxonomy" id="6313"/>
    <lineage>
        <taxon>Eukaryota</taxon>
        <taxon>Metazoa</taxon>
        <taxon>Ecdysozoa</taxon>
        <taxon>Nematoda</taxon>
        <taxon>Chromadorea</taxon>
        <taxon>Rhabditida</taxon>
        <taxon>Rhabditina</taxon>
        <taxon>Rhabditomorpha</taxon>
        <taxon>Strongyloidea</taxon>
        <taxon>Metastrongylidae</taxon>
        <taxon>Angiostrongylus</taxon>
    </lineage>
</organism>
<accession>A0A0K0DPV3</accession>
<dbReference type="WBParaSite" id="ACAC_0001379201-mRNA-1">
    <property type="protein sequence ID" value="ACAC_0001379201-mRNA-1"/>
    <property type="gene ID" value="ACAC_0001379201"/>
</dbReference>
<evidence type="ECO:0000313" key="1">
    <source>
        <dbReference type="Proteomes" id="UP000035642"/>
    </source>
</evidence>
<sequence length="160" mass="18911">MTMHRLLLYVHNEPQKRSAFEKRLEQHFHFVNQMKLNTEHCSFKTSIRFFSADPGIDIMPLWNVFITFFFSQNCPRLLQMLRSQLYRTVGISPTQAALRVIALGFSPMFDEYNGGHFHNYCFSEVHPMIKEQEKLDDIWNAIEEKLSNGPFYSDRVPSLM</sequence>
<proteinExistence type="predicted"/>
<reference evidence="1" key="1">
    <citation type="submission" date="2012-09" db="EMBL/GenBank/DDBJ databases">
        <authorList>
            <person name="Martin A.A."/>
        </authorList>
    </citation>
    <scope>NUCLEOTIDE SEQUENCE</scope>
</reference>
<reference evidence="2" key="2">
    <citation type="submission" date="2017-02" db="UniProtKB">
        <authorList>
            <consortium name="WormBaseParasite"/>
        </authorList>
    </citation>
    <scope>IDENTIFICATION</scope>
</reference>
<dbReference type="Proteomes" id="UP000035642">
    <property type="component" value="Unassembled WGS sequence"/>
</dbReference>